<protein>
    <submittedName>
        <fullName evidence="1">Uncharacterized protein</fullName>
    </submittedName>
</protein>
<dbReference type="EMBL" id="CM018045">
    <property type="protein sequence ID" value="KAA8527882.1"/>
    <property type="molecule type" value="Genomic_DNA"/>
</dbReference>
<dbReference type="PANTHER" id="PTHR34461:SF4">
    <property type="entry name" value="OS01G0101800 PROTEIN"/>
    <property type="match status" value="1"/>
</dbReference>
<dbReference type="OrthoDB" id="766405at2759"/>
<accession>A0A5J5ADE5</accession>
<evidence type="ECO:0000313" key="2">
    <source>
        <dbReference type="Proteomes" id="UP000325577"/>
    </source>
</evidence>
<organism evidence="1 2">
    <name type="scientific">Nyssa sinensis</name>
    <dbReference type="NCBI Taxonomy" id="561372"/>
    <lineage>
        <taxon>Eukaryota</taxon>
        <taxon>Viridiplantae</taxon>
        <taxon>Streptophyta</taxon>
        <taxon>Embryophyta</taxon>
        <taxon>Tracheophyta</taxon>
        <taxon>Spermatophyta</taxon>
        <taxon>Magnoliopsida</taxon>
        <taxon>eudicotyledons</taxon>
        <taxon>Gunneridae</taxon>
        <taxon>Pentapetalae</taxon>
        <taxon>asterids</taxon>
        <taxon>Cornales</taxon>
        <taxon>Nyssaceae</taxon>
        <taxon>Nyssa</taxon>
    </lineage>
</organism>
<dbReference type="AlphaFoldDB" id="A0A5J5ADE5"/>
<gene>
    <name evidence="1" type="ORF">F0562_035249</name>
</gene>
<keyword evidence="2" id="KW-1185">Reference proteome</keyword>
<dbReference type="Proteomes" id="UP000325577">
    <property type="component" value="Linkage Group LG21"/>
</dbReference>
<sequence>MEAKLRSRKRRQPSPSNAFEGIFTRSKSQIYLHCNRSGRARSDAERRRFHHADFDRPPRKLRVSNQQEISAVDDISHISIKDLRARRVFSPASIIDKCCSKPFENEGIGKFDYINPNLDDTEMIDKTREVEKFDLEFSHMTQNVNSLKPNLQPIMENCQSDDSDDRELTENRDSERFEEGFTCKSQNLSVVNPSCSRTDGDIELCSAKQRSDEDGDMSNAVDNCVHITPEVNGNGEIRLVDGEISGGCIGRNGTPTDRRNDSISTSKLAVNKCPRPKVFTTPSSFSYRRLLPCLMNTATAKDNTCNSFAVSKMEKIDSGFSCKVQNSNEGICAYSNDRKPPENGDIEKIDRELSFKTKDMNGTSCNLAQVGGNMELNNVKKSNEDDELGIDDMMEEHFQTTPPDADIFSKPEVNDIWESQEDNNLQTKDHILGKPLNGRISRNDNCVNQSFCSNVDQRNNSTLKSKLVLNPCSRLKVFKTPSSFSYRRMLPFLMDIAKYDPCASQGGQSPNVGNVLEKNLHLPLLDSPCQEIPTDTSKTDSYLMEHHVDTGPNLPTAIPITATSSSNNEFNLISENITEPQKASDSPKEWTLQVDQVKLDRPRNFEPAQGDVTCVHQTSPVMLLCSPVNPETLPGDGALNVSHGLATVTEKDCTVLRMECSKDAKPIEAVSVVQNSSQNKAFVPSVIPADGFTKGILKRNPRGCRGLCNCLNCASFRLHADRAFEFSRNQMQDAEEVALELITELSYLRNMLEKFAVDADGHGVVHFNQVKEACMKAFKAEELAKNRLSQMNYDLNIHCRSMCLQRPRVRFANYTGEIIPKADLQADSLKG</sequence>
<dbReference type="PANTHER" id="PTHR34461">
    <property type="entry name" value="EXPRESSED PROTEIN"/>
    <property type="match status" value="1"/>
</dbReference>
<proteinExistence type="predicted"/>
<reference evidence="1 2" key="1">
    <citation type="submission" date="2019-09" db="EMBL/GenBank/DDBJ databases">
        <title>A chromosome-level genome assembly of the Chinese tupelo Nyssa sinensis.</title>
        <authorList>
            <person name="Yang X."/>
            <person name="Kang M."/>
            <person name="Yang Y."/>
            <person name="Xiong H."/>
            <person name="Wang M."/>
            <person name="Zhang Z."/>
            <person name="Wang Z."/>
            <person name="Wu H."/>
            <person name="Ma T."/>
            <person name="Liu J."/>
            <person name="Xi Z."/>
        </authorList>
    </citation>
    <scope>NUCLEOTIDE SEQUENCE [LARGE SCALE GENOMIC DNA]</scope>
    <source>
        <strain evidence="1">J267</strain>
        <tissue evidence="1">Leaf</tissue>
    </source>
</reference>
<evidence type="ECO:0000313" key="1">
    <source>
        <dbReference type="EMBL" id="KAA8527882.1"/>
    </source>
</evidence>
<name>A0A5J5ADE5_9ASTE</name>